<proteinExistence type="predicted"/>
<dbReference type="GO" id="GO:0016301">
    <property type="term" value="F:kinase activity"/>
    <property type="evidence" value="ECO:0007669"/>
    <property type="project" value="UniProtKB-KW"/>
</dbReference>
<dbReference type="EMBL" id="JAMKFE010000014">
    <property type="protein sequence ID" value="MCM5681787.1"/>
    <property type="molecule type" value="Genomic_DNA"/>
</dbReference>
<dbReference type="SMART" id="SM00388">
    <property type="entry name" value="HisKA"/>
    <property type="match status" value="1"/>
</dbReference>
<feature type="transmembrane region" description="Helical" evidence="7">
    <location>
        <begin position="237"/>
        <end position="258"/>
    </location>
</feature>
<dbReference type="Pfam" id="PF02518">
    <property type="entry name" value="HATPase_c"/>
    <property type="match status" value="1"/>
</dbReference>
<dbReference type="SUPFAM" id="SSF49785">
    <property type="entry name" value="Galactose-binding domain-like"/>
    <property type="match status" value="1"/>
</dbReference>
<evidence type="ECO:0000256" key="2">
    <source>
        <dbReference type="ARBA" id="ARBA00012438"/>
    </source>
</evidence>
<sequence>MPPALLRATRLLAGLLAAWLLAAAWPAGAADALPGVQTVDAAVFDAPGRAPERVALPDTWAHRSVDRGTPGRYRFGFELAKVPQESLALTFTRLSSHHQVYVNDALVAGHAQGPRESNPGVPVPTLISVPPSFLRAGHNTVVVEVRYVMRAGLSQVNVGPMSALRQDHQRYLLSRVALPQALNLGAAALALFMMLIWWLRRSEVALGSFGALVLLGSVRNYSYFLDTAVTSARASDWIFYTANVASAVLLGVFAQAFAGVRWPRYTRALLAALVVLPALGAWAAWHGELQVVRGYTYPLMLAACMPVLWLCGRRAWSHGGWSAAGQALGIGAMLAAVGHDYAMQTANWLPITHGFWIPYVMPLTLGLFSLALLHRMVKAMGEVEALNTELEARVATRTRQLEQANAAKTRFLASASHDLRQPLVTIGLLVGLVKDSSESARMRQMMDRVDEAVGAMEGLLTGLLDLSQLDSGTVQAHRAAVRVADLFDAIELHEQPAAALKGLRLRLRPTPAVIESDPVMLDRIVRNLVSNAVKYTERGGVLVAARRRGDKVRIEIHDTGIGISEEHRQAVFQEFVQLDNPQRERSRGMGLGLAIVQRTAAMLGHEIGLRSQPGRGSCFWVEVPAAQRAPSAAPAQQPVPRLQGRRVLLVEDDPTVREAMVARLQSWGAQVYPCTSLADLRRWLAQAGDLRLDLLLSDYRLPDGDGLQVLAEVRARFGAVRALVVTGDTGPEELGRLHEAGVQVLHKPFRGDALLQALQA</sequence>
<feature type="transmembrane region" description="Helical" evidence="7">
    <location>
        <begin position="181"/>
        <end position="199"/>
    </location>
</feature>
<evidence type="ECO:0000256" key="6">
    <source>
        <dbReference type="PROSITE-ProRule" id="PRU00169"/>
    </source>
</evidence>
<dbReference type="SUPFAM" id="SSF52172">
    <property type="entry name" value="CheY-like"/>
    <property type="match status" value="1"/>
</dbReference>
<feature type="modified residue" description="4-aspartylphosphate" evidence="6">
    <location>
        <position position="698"/>
    </location>
</feature>
<keyword evidence="4" id="KW-0808">Transferase</keyword>
<keyword evidence="5 11" id="KW-0418">Kinase</keyword>
<dbReference type="PROSITE" id="PS50110">
    <property type="entry name" value="RESPONSE_REGULATORY"/>
    <property type="match status" value="1"/>
</dbReference>
<evidence type="ECO:0000256" key="8">
    <source>
        <dbReference type="SAM" id="SignalP"/>
    </source>
</evidence>
<evidence type="ECO:0000313" key="11">
    <source>
        <dbReference type="EMBL" id="MCM5681787.1"/>
    </source>
</evidence>
<dbReference type="Gene3D" id="2.60.120.260">
    <property type="entry name" value="Galactose-binding domain-like"/>
    <property type="match status" value="1"/>
</dbReference>
<feature type="domain" description="Response regulatory" evidence="10">
    <location>
        <begin position="646"/>
        <end position="760"/>
    </location>
</feature>
<gene>
    <name evidence="11" type="ORF">M8A51_19845</name>
</gene>
<dbReference type="Gene3D" id="1.10.287.130">
    <property type="match status" value="1"/>
</dbReference>
<dbReference type="PANTHER" id="PTHR43047:SF9">
    <property type="entry name" value="HISTIDINE KINASE"/>
    <property type="match status" value="1"/>
</dbReference>
<comment type="caution">
    <text evidence="11">The sequence shown here is derived from an EMBL/GenBank/DDBJ whole genome shotgun (WGS) entry which is preliminary data.</text>
</comment>
<dbReference type="Gene3D" id="3.40.50.2300">
    <property type="match status" value="1"/>
</dbReference>
<feature type="transmembrane region" description="Helical" evidence="7">
    <location>
        <begin position="355"/>
        <end position="373"/>
    </location>
</feature>
<dbReference type="PANTHER" id="PTHR43047">
    <property type="entry name" value="TWO-COMPONENT HISTIDINE PROTEIN KINASE"/>
    <property type="match status" value="1"/>
</dbReference>
<accession>A0ABT0YSR5</accession>
<dbReference type="InterPro" id="IPR004358">
    <property type="entry name" value="Sig_transdc_His_kin-like_C"/>
</dbReference>
<keyword evidence="8" id="KW-0732">Signal</keyword>
<evidence type="ECO:0000256" key="5">
    <source>
        <dbReference type="ARBA" id="ARBA00022777"/>
    </source>
</evidence>
<dbReference type="InterPro" id="IPR003661">
    <property type="entry name" value="HisK_dim/P_dom"/>
</dbReference>
<dbReference type="InterPro" id="IPR001789">
    <property type="entry name" value="Sig_transdc_resp-reg_receiver"/>
</dbReference>
<dbReference type="InterPro" id="IPR003594">
    <property type="entry name" value="HATPase_dom"/>
</dbReference>
<dbReference type="CDD" id="cd00156">
    <property type="entry name" value="REC"/>
    <property type="match status" value="1"/>
</dbReference>
<dbReference type="InterPro" id="IPR005467">
    <property type="entry name" value="His_kinase_dom"/>
</dbReference>
<evidence type="ECO:0000256" key="3">
    <source>
        <dbReference type="ARBA" id="ARBA00022553"/>
    </source>
</evidence>
<dbReference type="InterPro" id="IPR011006">
    <property type="entry name" value="CheY-like_superfamily"/>
</dbReference>
<feature type="transmembrane region" description="Helical" evidence="7">
    <location>
        <begin position="291"/>
        <end position="311"/>
    </location>
</feature>
<protein>
    <recommendedName>
        <fullName evidence="2">histidine kinase</fullName>
        <ecNumber evidence="2">2.7.13.3</ecNumber>
    </recommendedName>
</protein>
<evidence type="ECO:0000259" key="9">
    <source>
        <dbReference type="PROSITE" id="PS50109"/>
    </source>
</evidence>
<evidence type="ECO:0000256" key="4">
    <source>
        <dbReference type="ARBA" id="ARBA00022679"/>
    </source>
</evidence>
<reference evidence="11" key="1">
    <citation type="submission" date="2022-05" db="EMBL/GenBank/DDBJ databases">
        <title>Schlegelella sp. nov., isolated from mangrove soil.</title>
        <authorList>
            <person name="Liu Y."/>
            <person name="Ge X."/>
            <person name="Liu W."/>
        </authorList>
    </citation>
    <scope>NUCLEOTIDE SEQUENCE</scope>
    <source>
        <strain evidence="11">S2-27</strain>
    </source>
</reference>
<dbReference type="SUPFAM" id="SSF55874">
    <property type="entry name" value="ATPase domain of HSP90 chaperone/DNA topoisomerase II/histidine kinase"/>
    <property type="match status" value="1"/>
</dbReference>
<feature type="transmembrane region" description="Helical" evidence="7">
    <location>
        <begin position="323"/>
        <end position="343"/>
    </location>
</feature>
<dbReference type="PRINTS" id="PR00344">
    <property type="entry name" value="BCTRLSENSOR"/>
</dbReference>
<dbReference type="CDD" id="cd16922">
    <property type="entry name" value="HATPase_EvgS-ArcB-TorS-like"/>
    <property type="match status" value="1"/>
</dbReference>
<evidence type="ECO:0000256" key="1">
    <source>
        <dbReference type="ARBA" id="ARBA00000085"/>
    </source>
</evidence>
<dbReference type="InterPro" id="IPR036890">
    <property type="entry name" value="HATPase_C_sf"/>
</dbReference>
<dbReference type="InterPro" id="IPR036097">
    <property type="entry name" value="HisK_dim/P_sf"/>
</dbReference>
<keyword evidence="7" id="KW-1133">Transmembrane helix</keyword>
<dbReference type="SUPFAM" id="SSF47384">
    <property type="entry name" value="Homodimeric domain of signal transducing histidine kinase"/>
    <property type="match status" value="1"/>
</dbReference>
<feature type="domain" description="Histidine kinase" evidence="9">
    <location>
        <begin position="414"/>
        <end position="627"/>
    </location>
</feature>
<keyword evidence="12" id="KW-1185">Reference proteome</keyword>
<feature type="transmembrane region" description="Helical" evidence="7">
    <location>
        <begin position="265"/>
        <end position="285"/>
    </location>
</feature>
<keyword evidence="7" id="KW-0472">Membrane</keyword>
<dbReference type="Gene3D" id="3.30.565.10">
    <property type="entry name" value="Histidine kinase-like ATPase, C-terminal domain"/>
    <property type="match status" value="1"/>
</dbReference>
<keyword evidence="3 6" id="KW-0597">Phosphoprotein</keyword>
<dbReference type="EC" id="2.7.13.3" evidence="2"/>
<evidence type="ECO:0000313" key="12">
    <source>
        <dbReference type="Proteomes" id="UP001165541"/>
    </source>
</evidence>
<organism evidence="11 12">
    <name type="scientific">Caldimonas mangrovi</name>
    <dbReference type="NCBI Taxonomy" id="2944811"/>
    <lineage>
        <taxon>Bacteria</taxon>
        <taxon>Pseudomonadati</taxon>
        <taxon>Pseudomonadota</taxon>
        <taxon>Betaproteobacteria</taxon>
        <taxon>Burkholderiales</taxon>
        <taxon>Sphaerotilaceae</taxon>
        <taxon>Caldimonas</taxon>
    </lineage>
</organism>
<name>A0ABT0YSR5_9BURK</name>
<dbReference type="Pfam" id="PF00072">
    <property type="entry name" value="Response_reg"/>
    <property type="match status" value="1"/>
</dbReference>
<evidence type="ECO:0000256" key="7">
    <source>
        <dbReference type="SAM" id="Phobius"/>
    </source>
</evidence>
<dbReference type="SMART" id="SM00448">
    <property type="entry name" value="REC"/>
    <property type="match status" value="1"/>
</dbReference>
<dbReference type="Proteomes" id="UP001165541">
    <property type="component" value="Unassembled WGS sequence"/>
</dbReference>
<dbReference type="SMART" id="SM00387">
    <property type="entry name" value="HATPase_c"/>
    <property type="match status" value="1"/>
</dbReference>
<keyword evidence="7" id="KW-0812">Transmembrane</keyword>
<feature type="transmembrane region" description="Helical" evidence="7">
    <location>
        <begin position="206"/>
        <end position="225"/>
    </location>
</feature>
<feature type="chain" id="PRO_5045368107" description="histidine kinase" evidence="8">
    <location>
        <begin position="30"/>
        <end position="760"/>
    </location>
</feature>
<dbReference type="Pfam" id="PF00512">
    <property type="entry name" value="HisKA"/>
    <property type="match status" value="1"/>
</dbReference>
<evidence type="ECO:0000259" key="10">
    <source>
        <dbReference type="PROSITE" id="PS50110"/>
    </source>
</evidence>
<comment type="catalytic activity">
    <reaction evidence="1">
        <text>ATP + protein L-histidine = ADP + protein N-phospho-L-histidine.</text>
        <dbReference type="EC" id="2.7.13.3"/>
    </reaction>
</comment>
<feature type="signal peptide" evidence="8">
    <location>
        <begin position="1"/>
        <end position="29"/>
    </location>
</feature>
<dbReference type="CDD" id="cd00082">
    <property type="entry name" value="HisKA"/>
    <property type="match status" value="1"/>
</dbReference>
<dbReference type="PROSITE" id="PS50109">
    <property type="entry name" value="HIS_KIN"/>
    <property type="match status" value="1"/>
</dbReference>
<dbReference type="InterPro" id="IPR008979">
    <property type="entry name" value="Galactose-bd-like_sf"/>
</dbReference>